<evidence type="ECO:0000313" key="3">
    <source>
        <dbReference type="EMBL" id="KAK7037561.1"/>
    </source>
</evidence>
<evidence type="ECO:0000259" key="2">
    <source>
        <dbReference type="Pfam" id="PF13468"/>
    </source>
</evidence>
<keyword evidence="1" id="KW-1133">Transmembrane helix</keyword>
<sequence length="532" mass="59133">MTTTNSETPVHGIDKTMGALFVGILLASILWGVVGYQAWSYYRIYRRKDSWRMQAMVGFVVIMDTLHQTMISHVLYSYLVKDFSNPDALDRIIWTLLLMIVFTGVIAMIVQFFLLWRLWIFSQKTLSITTILILLALAEFAVTMVYFGQSWQIATFNELKQLNITIWPDTFLYIAFYVILARFHSTSFFSTLNSREELRRSNTSGDGTAFIGSISLTFNTPRSAAAAPSTHHVLDLEADEEHVPKSQGKIRLDAESQSDSEPASLSSCLSCTLQACFTLTTPFTVLPGGKHADGLTENALVVLKDGVYLELISFVHPPSWYPPGTPARLKRDSHRWAKSSPGWIDYAFLGNGSEICRISDIINNRARSDGHDDLYAPEQSGGRTRPDGNVLKWLITAPPAEKTGILPFFCGDITNRSLRVPTEPPSNAEHPSSAIGISHVLLSCASAEIEGLKRQIIYVVGEDPVTSRSQLFEWNLTTLNGERGQSCRLILEENASSSKLGTSIAEIGIYVDTMPNKDTAATPYGIIRWVKG</sequence>
<dbReference type="InterPro" id="IPR029068">
    <property type="entry name" value="Glyas_Bleomycin-R_OHBP_Dase"/>
</dbReference>
<feature type="transmembrane region" description="Helical" evidence="1">
    <location>
        <begin position="20"/>
        <end position="42"/>
    </location>
</feature>
<reference evidence="3 4" key="1">
    <citation type="submission" date="2024-01" db="EMBL/GenBank/DDBJ databases">
        <title>A draft genome for a cacao thread blight-causing isolate of Paramarasmius palmivorus.</title>
        <authorList>
            <person name="Baruah I.K."/>
            <person name="Bukari Y."/>
            <person name="Amoako-Attah I."/>
            <person name="Meinhardt L.W."/>
            <person name="Bailey B.A."/>
            <person name="Cohen S.P."/>
        </authorList>
    </citation>
    <scope>NUCLEOTIDE SEQUENCE [LARGE SCALE GENOMIC DNA]</scope>
    <source>
        <strain evidence="3 4">GH-12</strain>
    </source>
</reference>
<gene>
    <name evidence="3" type="ORF">VNI00_011053</name>
</gene>
<feature type="transmembrane region" description="Helical" evidence="1">
    <location>
        <begin position="128"/>
        <end position="151"/>
    </location>
</feature>
<protein>
    <recommendedName>
        <fullName evidence="2">Glyoxalase-like domain-containing protein</fullName>
    </recommendedName>
</protein>
<evidence type="ECO:0000313" key="4">
    <source>
        <dbReference type="Proteomes" id="UP001383192"/>
    </source>
</evidence>
<accession>A0AAW0CHP6</accession>
<evidence type="ECO:0000256" key="1">
    <source>
        <dbReference type="SAM" id="Phobius"/>
    </source>
</evidence>
<keyword evidence="4" id="KW-1185">Reference proteome</keyword>
<proteinExistence type="predicted"/>
<dbReference type="PANTHER" id="PTHR40265">
    <property type="entry name" value="BLL2707 PROTEIN"/>
    <property type="match status" value="1"/>
</dbReference>
<organism evidence="3 4">
    <name type="scientific">Paramarasmius palmivorus</name>
    <dbReference type="NCBI Taxonomy" id="297713"/>
    <lineage>
        <taxon>Eukaryota</taxon>
        <taxon>Fungi</taxon>
        <taxon>Dikarya</taxon>
        <taxon>Basidiomycota</taxon>
        <taxon>Agaricomycotina</taxon>
        <taxon>Agaricomycetes</taxon>
        <taxon>Agaricomycetidae</taxon>
        <taxon>Agaricales</taxon>
        <taxon>Marasmiineae</taxon>
        <taxon>Marasmiaceae</taxon>
        <taxon>Paramarasmius</taxon>
    </lineage>
</organism>
<dbReference type="Proteomes" id="UP001383192">
    <property type="component" value="Unassembled WGS sequence"/>
</dbReference>
<feature type="domain" description="Glyoxalase-like" evidence="2">
    <location>
        <begin position="281"/>
        <end position="444"/>
    </location>
</feature>
<dbReference type="PANTHER" id="PTHR40265:SF1">
    <property type="entry name" value="GLYOXALASE-LIKE DOMAIN-CONTAINING PROTEIN"/>
    <property type="match status" value="1"/>
</dbReference>
<dbReference type="Gene3D" id="3.10.180.10">
    <property type="entry name" value="2,3-Dihydroxybiphenyl 1,2-Dioxygenase, domain 1"/>
    <property type="match status" value="1"/>
</dbReference>
<feature type="transmembrane region" description="Helical" evidence="1">
    <location>
        <begin position="92"/>
        <end position="116"/>
    </location>
</feature>
<comment type="caution">
    <text evidence="3">The sequence shown here is derived from an EMBL/GenBank/DDBJ whole genome shotgun (WGS) entry which is preliminary data.</text>
</comment>
<dbReference type="Pfam" id="PF13468">
    <property type="entry name" value="Glyoxalase_3"/>
    <property type="match status" value="1"/>
</dbReference>
<dbReference type="EMBL" id="JAYKXP010000046">
    <property type="protein sequence ID" value="KAK7037561.1"/>
    <property type="molecule type" value="Genomic_DNA"/>
</dbReference>
<dbReference type="AlphaFoldDB" id="A0AAW0CHP6"/>
<keyword evidence="1" id="KW-0472">Membrane</keyword>
<name>A0AAW0CHP6_9AGAR</name>
<feature type="transmembrane region" description="Helical" evidence="1">
    <location>
        <begin position="54"/>
        <end position="80"/>
    </location>
</feature>
<keyword evidence="1" id="KW-0812">Transmembrane</keyword>
<feature type="transmembrane region" description="Helical" evidence="1">
    <location>
        <begin position="171"/>
        <end position="192"/>
    </location>
</feature>
<dbReference type="InterPro" id="IPR025870">
    <property type="entry name" value="Glyoxalase-like_dom"/>
</dbReference>